<evidence type="ECO:0000256" key="7">
    <source>
        <dbReference type="ARBA" id="ARBA00023053"/>
    </source>
</evidence>
<accession>A0A9R0EVI1</accession>
<organism evidence="13 14">
    <name type="scientific">Spodoptera frugiperda</name>
    <name type="common">Fall armyworm</name>
    <dbReference type="NCBI Taxonomy" id="7108"/>
    <lineage>
        <taxon>Eukaryota</taxon>
        <taxon>Metazoa</taxon>
        <taxon>Ecdysozoa</taxon>
        <taxon>Arthropoda</taxon>
        <taxon>Hexapoda</taxon>
        <taxon>Insecta</taxon>
        <taxon>Pterygota</taxon>
        <taxon>Neoptera</taxon>
        <taxon>Endopterygota</taxon>
        <taxon>Lepidoptera</taxon>
        <taxon>Glossata</taxon>
        <taxon>Ditrysia</taxon>
        <taxon>Noctuoidea</taxon>
        <taxon>Noctuidae</taxon>
        <taxon>Amphipyrinae</taxon>
        <taxon>Spodoptera</taxon>
    </lineage>
</organism>
<evidence type="ECO:0000256" key="1">
    <source>
        <dbReference type="ARBA" id="ARBA00004141"/>
    </source>
</evidence>
<keyword evidence="11 12" id="KW-0407">Ion channel</keyword>
<keyword evidence="5 12" id="KW-0812">Transmembrane</keyword>
<gene>
    <name evidence="14" type="primary">LOC126910973</name>
</gene>
<evidence type="ECO:0000256" key="10">
    <source>
        <dbReference type="ARBA" id="ARBA00023201"/>
    </source>
</evidence>
<name>A0A9R0EVI1_SPOFR</name>
<reference evidence="14" key="1">
    <citation type="submission" date="2025-08" db="UniProtKB">
        <authorList>
            <consortium name="RefSeq"/>
        </authorList>
    </citation>
    <scope>IDENTIFICATION</scope>
    <source>
        <tissue evidence="14">Whole larval tissue</tissue>
    </source>
</reference>
<keyword evidence="13" id="KW-1185">Reference proteome</keyword>
<keyword evidence="4 12" id="KW-0894">Sodium channel</keyword>
<evidence type="ECO:0000256" key="4">
    <source>
        <dbReference type="ARBA" id="ARBA00022461"/>
    </source>
</evidence>
<dbReference type="GO" id="GO:0016020">
    <property type="term" value="C:membrane"/>
    <property type="evidence" value="ECO:0007669"/>
    <property type="project" value="UniProtKB-SubCell"/>
</dbReference>
<sequence length="213" mass="24358">MVSVLAISVSITYFLYNRFELMPTRIAIENQFEPIKNLPYPAITVCSPNQVTVSALEYFNTTLIEGNRTGLETYLPLILGFYEFISLTNQTDNLLKSFQDLLEINRFTIPDLLARTPQNCGNFLKRCYLEGKQYNCSDLFKPILTSHGYCCSFNNIYMFNGIMNVKNRNFVNRYVRATGFKKALLVVIDYEEDNAMNDTVLFGGATPVCNTYS</sequence>
<evidence type="ECO:0000256" key="5">
    <source>
        <dbReference type="ARBA" id="ARBA00022692"/>
    </source>
</evidence>
<evidence type="ECO:0000256" key="3">
    <source>
        <dbReference type="ARBA" id="ARBA00022448"/>
    </source>
</evidence>
<keyword evidence="10 12" id="KW-0739">Sodium transport</keyword>
<evidence type="ECO:0000256" key="2">
    <source>
        <dbReference type="ARBA" id="ARBA00007193"/>
    </source>
</evidence>
<dbReference type="AlphaFoldDB" id="A0A9R0EVI1"/>
<keyword evidence="8 12" id="KW-0406">Ion transport</keyword>
<dbReference type="RefSeq" id="XP_050551610.1">
    <property type="nucleotide sequence ID" value="XM_050695653.1"/>
</dbReference>
<dbReference type="InterPro" id="IPR001873">
    <property type="entry name" value="ENaC"/>
</dbReference>
<dbReference type="Pfam" id="PF00858">
    <property type="entry name" value="ASC"/>
    <property type="match status" value="1"/>
</dbReference>
<dbReference type="Gene3D" id="2.60.470.10">
    <property type="entry name" value="Acid-sensing ion channels like domains"/>
    <property type="match status" value="1"/>
</dbReference>
<comment type="similarity">
    <text evidence="2 12">Belongs to the amiloride-sensitive sodium channel (TC 1.A.6) family.</text>
</comment>
<keyword evidence="7" id="KW-0915">Sodium</keyword>
<evidence type="ECO:0000256" key="8">
    <source>
        <dbReference type="ARBA" id="ARBA00023065"/>
    </source>
</evidence>
<keyword evidence="3 12" id="KW-0813">Transport</keyword>
<protein>
    <submittedName>
        <fullName evidence="14">Pickpocket protein 28-like</fullName>
    </submittedName>
</protein>
<keyword evidence="6" id="KW-1133">Transmembrane helix</keyword>
<evidence type="ECO:0000256" key="12">
    <source>
        <dbReference type="RuleBase" id="RU000679"/>
    </source>
</evidence>
<proteinExistence type="inferred from homology"/>
<dbReference type="OrthoDB" id="6502088at2759"/>
<dbReference type="GeneID" id="126910973"/>
<evidence type="ECO:0000256" key="6">
    <source>
        <dbReference type="ARBA" id="ARBA00022989"/>
    </source>
</evidence>
<keyword evidence="9" id="KW-0472">Membrane</keyword>
<evidence type="ECO:0000256" key="9">
    <source>
        <dbReference type="ARBA" id="ARBA00023136"/>
    </source>
</evidence>
<dbReference type="Proteomes" id="UP000829999">
    <property type="component" value="Chromosome 8"/>
</dbReference>
<dbReference type="GO" id="GO:0005272">
    <property type="term" value="F:sodium channel activity"/>
    <property type="evidence" value="ECO:0007669"/>
    <property type="project" value="UniProtKB-KW"/>
</dbReference>
<evidence type="ECO:0000313" key="13">
    <source>
        <dbReference type="Proteomes" id="UP000829999"/>
    </source>
</evidence>
<evidence type="ECO:0000256" key="11">
    <source>
        <dbReference type="ARBA" id="ARBA00023303"/>
    </source>
</evidence>
<evidence type="ECO:0000313" key="14">
    <source>
        <dbReference type="RefSeq" id="XP_050551610.1"/>
    </source>
</evidence>
<comment type="subcellular location">
    <subcellularLocation>
        <location evidence="1">Membrane</location>
        <topology evidence="1">Multi-pass membrane protein</topology>
    </subcellularLocation>
</comment>